<comment type="caution">
    <text evidence="1">The sequence shown here is derived from an EMBL/GenBank/DDBJ whole genome shotgun (WGS) entry which is preliminary data.</text>
</comment>
<dbReference type="AlphaFoldDB" id="A0A831VVJ6"/>
<sequence length="108" mass="11792">MSDSGGHLVEGTRTNLLVRTPEGWMTPPVRSLAVAGVLRQWVLERLRAKGEVVVERAVSIEDISGNRCKGFYLLNSVIGVVLVRNFAGQDLPADDGLATIFNPFDLLE</sequence>
<proteinExistence type="predicted"/>
<dbReference type="InterPro" id="IPR001544">
    <property type="entry name" value="Aminotrans_IV"/>
</dbReference>
<evidence type="ECO:0008006" key="2">
    <source>
        <dbReference type="Google" id="ProtNLM"/>
    </source>
</evidence>
<dbReference type="Gene3D" id="3.20.10.10">
    <property type="entry name" value="D-amino Acid Aminotransferase, subunit A, domain 2"/>
    <property type="match status" value="1"/>
</dbReference>
<reference evidence="1" key="1">
    <citation type="journal article" date="2020" name="mSystems">
        <title>Genome- and Community-Level Interaction Insights into Carbon Utilization and Element Cycling Functions of Hydrothermarchaeota in Hydrothermal Sediment.</title>
        <authorList>
            <person name="Zhou Z."/>
            <person name="Liu Y."/>
            <person name="Xu W."/>
            <person name="Pan J."/>
            <person name="Luo Z.H."/>
            <person name="Li M."/>
        </authorList>
    </citation>
    <scope>NUCLEOTIDE SEQUENCE [LARGE SCALE GENOMIC DNA]</scope>
    <source>
        <strain evidence="1">HyVt-357</strain>
    </source>
</reference>
<dbReference type="EMBL" id="DRGY01000083">
    <property type="protein sequence ID" value="HEA52783.1"/>
    <property type="molecule type" value="Genomic_DNA"/>
</dbReference>
<dbReference type="Pfam" id="PF01063">
    <property type="entry name" value="Aminotran_4"/>
    <property type="match status" value="1"/>
</dbReference>
<dbReference type="Proteomes" id="UP000885748">
    <property type="component" value="Unassembled WGS sequence"/>
</dbReference>
<organism evidence="1">
    <name type="scientific">Marinobacter antarcticus</name>
    <dbReference type="NCBI Taxonomy" id="564117"/>
    <lineage>
        <taxon>Bacteria</taxon>
        <taxon>Pseudomonadati</taxon>
        <taxon>Pseudomonadota</taxon>
        <taxon>Gammaproteobacteria</taxon>
        <taxon>Pseudomonadales</taxon>
        <taxon>Marinobacteraceae</taxon>
        <taxon>Marinobacter</taxon>
    </lineage>
</organism>
<dbReference type="InterPro" id="IPR036038">
    <property type="entry name" value="Aminotransferase-like"/>
</dbReference>
<gene>
    <name evidence="1" type="ORF">ENI00_10790</name>
</gene>
<protein>
    <recommendedName>
        <fullName evidence="2">4-amino-4-deoxychorismate lyase</fullName>
    </recommendedName>
</protein>
<dbReference type="SUPFAM" id="SSF56752">
    <property type="entry name" value="D-aminoacid aminotransferase-like PLP-dependent enzymes"/>
    <property type="match status" value="1"/>
</dbReference>
<name>A0A831VVJ6_9GAMM</name>
<accession>A0A831VVJ6</accession>
<evidence type="ECO:0000313" key="1">
    <source>
        <dbReference type="EMBL" id="HEA52783.1"/>
    </source>
</evidence>
<dbReference type="InterPro" id="IPR043132">
    <property type="entry name" value="BCAT-like_C"/>
</dbReference>
<dbReference type="GO" id="GO:0003824">
    <property type="term" value="F:catalytic activity"/>
    <property type="evidence" value="ECO:0007669"/>
    <property type="project" value="InterPro"/>
</dbReference>